<reference evidence="2 3" key="1">
    <citation type="submission" date="2017-03" db="EMBL/GenBank/DDBJ databases">
        <title>WGS assembly of Porphyra umbilicalis.</title>
        <authorList>
            <person name="Brawley S.H."/>
            <person name="Blouin N.A."/>
            <person name="Ficko-Blean E."/>
            <person name="Wheeler G.L."/>
            <person name="Lohr M."/>
            <person name="Goodson H.V."/>
            <person name="Jenkins J.W."/>
            <person name="Blaby-Haas C.E."/>
            <person name="Helliwell K.E."/>
            <person name="Chan C."/>
            <person name="Marriage T."/>
            <person name="Bhattacharya D."/>
            <person name="Klein A.S."/>
            <person name="Badis Y."/>
            <person name="Brodie J."/>
            <person name="Cao Y."/>
            <person name="Collen J."/>
            <person name="Dittami S.M."/>
            <person name="Gachon C.M."/>
            <person name="Green B.R."/>
            <person name="Karpowicz S."/>
            <person name="Kim J.W."/>
            <person name="Kudahl U."/>
            <person name="Lin S."/>
            <person name="Michel G."/>
            <person name="Mittag M."/>
            <person name="Olson B.J."/>
            <person name="Pangilinan J."/>
            <person name="Peng Y."/>
            <person name="Qiu H."/>
            <person name="Shu S."/>
            <person name="Singer J.T."/>
            <person name="Smith A.G."/>
            <person name="Sprecher B.N."/>
            <person name="Wagner V."/>
            <person name="Wang W."/>
            <person name="Wang Z.-Y."/>
            <person name="Yan J."/>
            <person name="Yarish C."/>
            <person name="Zoeuner-Riek S."/>
            <person name="Zhuang Y."/>
            <person name="Zou Y."/>
            <person name="Lindquist E.A."/>
            <person name="Grimwood J."/>
            <person name="Barry K."/>
            <person name="Rokhsar D.S."/>
            <person name="Schmutz J."/>
            <person name="Stiller J.W."/>
            <person name="Grossman A.R."/>
            <person name="Prochnik S.E."/>
        </authorList>
    </citation>
    <scope>NUCLEOTIDE SEQUENCE [LARGE SCALE GENOMIC DNA]</scope>
    <source>
        <strain evidence="2">4086291</strain>
    </source>
</reference>
<feature type="compositionally biased region" description="Basic residues" evidence="1">
    <location>
        <begin position="12"/>
        <end position="28"/>
    </location>
</feature>
<dbReference type="Proteomes" id="UP000218209">
    <property type="component" value="Unassembled WGS sequence"/>
</dbReference>
<name>A0A1X6NIY6_PORUM</name>
<sequence length="79" mass="8650">MAGRRRDAIGLRARRAGGARRGTPRRAARPGAAARAATAARPRVGANRAEEGAHVSEQRRARRQQVVEQLQQLWEGDDL</sequence>
<gene>
    <name evidence="2" type="ORF">BU14_2552s0001</name>
</gene>
<evidence type="ECO:0000313" key="3">
    <source>
        <dbReference type="Proteomes" id="UP000218209"/>
    </source>
</evidence>
<organism evidence="2 3">
    <name type="scientific">Porphyra umbilicalis</name>
    <name type="common">Purple laver</name>
    <name type="synonym">Red alga</name>
    <dbReference type="NCBI Taxonomy" id="2786"/>
    <lineage>
        <taxon>Eukaryota</taxon>
        <taxon>Rhodophyta</taxon>
        <taxon>Bangiophyceae</taxon>
        <taxon>Bangiales</taxon>
        <taxon>Bangiaceae</taxon>
        <taxon>Porphyra</taxon>
    </lineage>
</organism>
<evidence type="ECO:0000256" key="1">
    <source>
        <dbReference type="SAM" id="MobiDB-lite"/>
    </source>
</evidence>
<keyword evidence="3" id="KW-1185">Reference proteome</keyword>
<proteinExistence type="predicted"/>
<accession>A0A1X6NIY6</accession>
<feature type="compositionally biased region" description="Basic and acidic residues" evidence="1">
    <location>
        <begin position="48"/>
        <end position="59"/>
    </location>
</feature>
<feature type="region of interest" description="Disordered" evidence="1">
    <location>
        <begin position="1"/>
        <end position="64"/>
    </location>
</feature>
<evidence type="ECO:0000313" key="2">
    <source>
        <dbReference type="EMBL" id="OSX68577.1"/>
    </source>
</evidence>
<protein>
    <submittedName>
        <fullName evidence="2">Uncharacterized protein</fullName>
    </submittedName>
</protein>
<dbReference type="AlphaFoldDB" id="A0A1X6NIY6"/>
<dbReference type="EMBL" id="KV920338">
    <property type="protein sequence ID" value="OSX68577.1"/>
    <property type="molecule type" value="Genomic_DNA"/>
</dbReference>
<feature type="compositionally biased region" description="Low complexity" evidence="1">
    <location>
        <begin position="29"/>
        <end position="46"/>
    </location>
</feature>